<proteinExistence type="predicted"/>
<dbReference type="EMBL" id="JAAIYO010000013">
    <property type="protein sequence ID" value="MBE4752723.1"/>
    <property type="molecule type" value="Genomic_DNA"/>
</dbReference>
<protein>
    <recommendedName>
        <fullName evidence="3">GIY-YIG nuclease family protein</fullName>
    </recommendedName>
</protein>
<organism evidence="1 2">
    <name type="scientific">Corallococcus soli</name>
    <dbReference type="NCBI Taxonomy" id="2710757"/>
    <lineage>
        <taxon>Bacteria</taxon>
        <taxon>Pseudomonadati</taxon>
        <taxon>Myxococcota</taxon>
        <taxon>Myxococcia</taxon>
        <taxon>Myxococcales</taxon>
        <taxon>Cystobacterineae</taxon>
        <taxon>Myxococcaceae</taxon>
        <taxon>Corallococcus</taxon>
    </lineage>
</organism>
<accession>A0ABR9PXT6</accession>
<evidence type="ECO:0000313" key="1">
    <source>
        <dbReference type="EMBL" id="MBE4752723.1"/>
    </source>
</evidence>
<sequence>MPVDFAAKVLTVLSEHGAVTRIQRLENAPESGYHVYAVFNGPDVLQIGHGKDGRMRSCMRGALAKRHNKAFICALGEKVLGRRNEYAFIEVESKEQAEQIEEHVHAQFGIRTNDNAACLISGLTDVGPVSVERVNRWLWQKVVGLSAYRNLSPSRKVMAEELMDLVTWCTVRERGLERNRLTAQGDLLEGYTLAKLDKAHLIHIFQELTDDYLRYGSHKLTDEEFRARERGYQYVPRSERFEIVLDGERHAEEAMERPVRRRGTMPPAHVAADAHGARSDRATDTPAGALVERLSDDHYGPFDSDICGNDESNRENSQKLKEQKLGSPFILRLHWKNSKAHLPRWVGCYRLNLRRLLDGGYMYHDPDGAPRLKIQHDGGEFYIRRAVKGPAVRLG</sequence>
<dbReference type="Proteomes" id="UP001516472">
    <property type="component" value="Unassembled WGS sequence"/>
</dbReference>
<keyword evidence="2" id="KW-1185">Reference proteome</keyword>
<evidence type="ECO:0008006" key="3">
    <source>
        <dbReference type="Google" id="ProtNLM"/>
    </source>
</evidence>
<dbReference type="RefSeq" id="WP_193429895.1">
    <property type="nucleotide sequence ID" value="NZ_CBCSIP010000143.1"/>
</dbReference>
<reference evidence="1 2" key="1">
    <citation type="submission" date="2020-02" db="EMBL/GenBank/DDBJ databases">
        <authorList>
            <person name="Babadi Z.K."/>
            <person name="Risdian C."/>
            <person name="Ebrahimipour G.H."/>
            <person name="Wink J."/>
        </authorList>
    </citation>
    <scope>NUCLEOTIDE SEQUENCE [LARGE SCALE GENOMIC DNA]</scope>
    <source>
        <strain evidence="1 2">ZKHCc1 1396</strain>
    </source>
</reference>
<evidence type="ECO:0000313" key="2">
    <source>
        <dbReference type="Proteomes" id="UP001516472"/>
    </source>
</evidence>
<name>A0ABR9PXT6_9BACT</name>
<comment type="caution">
    <text evidence="1">The sequence shown here is derived from an EMBL/GenBank/DDBJ whole genome shotgun (WGS) entry which is preliminary data.</text>
</comment>
<gene>
    <name evidence="1" type="ORF">G4177_31665</name>
</gene>